<dbReference type="GO" id="GO:0016702">
    <property type="term" value="F:oxidoreductase activity, acting on single donors with incorporation of molecular oxygen, incorporation of two atoms of oxygen"/>
    <property type="evidence" value="ECO:0007669"/>
    <property type="project" value="UniProtKB-ARBA"/>
</dbReference>
<dbReference type="InterPro" id="IPR004183">
    <property type="entry name" value="Xdiol_dOase_suB"/>
</dbReference>
<dbReference type="PANTHER" id="PTHR30096">
    <property type="entry name" value="4,5-DOPA DIOXYGENASE EXTRADIOL-LIKE PROTEIN"/>
    <property type="match status" value="1"/>
</dbReference>
<dbReference type="EC" id="1.13.-.-" evidence="7"/>
<evidence type="ECO:0000256" key="1">
    <source>
        <dbReference type="ARBA" id="ARBA00001947"/>
    </source>
</evidence>
<keyword evidence="4" id="KW-0862">Zinc</keyword>
<gene>
    <name evidence="7" type="ORF">KL86APRO_10787</name>
</gene>
<name>A0A212JB68_9PROT</name>
<evidence type="ECO:0000259" key="6">
    <source>
        <dbReference type="Pfam" id="PF02900"/>
    </source>
</evidence>
<comment type="similarity">
    <text evidence="2">Belongs to the DODA-type extradiol aromatic ring-opening dioxygenase family.</text>
</comment>
<dbReference type="SUPFAM" id="SSF53213">
    <property type="entry name" value="LigB-like"/>
    <property type="match status" value="1"/>
</dbReference>
<keyword evidence="3" id="KW-0479">Metal-binding</keyword>
<evidence type="ECO:0000256" key="3">
    <source>
        <dbReference type="ARBA" id="ARBA00022723"/>
    </source>
</evidence>
<dbReference type="AlphaFoldDB" id="A0A212JB68"/>
<dbReference type="EMBL" id="FLUO01000001">
    <property type="protein sequence ID" value="SBV96661.1"/>
    <property type="molecule type" value="Genomic_DNA"/>
</dbReference>
<keyword evidence="5 7" id="KW-0560">Oxidoreductase</keyword>
<protein>
    <submittedName>
        <fullName evidence="7">4,5-DOPA dioxygenase extradiol-like protein</fullName>
        <ecNumber evidence="7">1.13.-.-</ecNumber>
    </submittedName>
</protein>
<reference evidence="7" key="1">
    <citation type="submission" date="2016-04" db="EMBL/GenBank/DDBJ databases">
        <authorList>
            <person name="Evans L.H."/>
            <person name="Alamgir A."/>
            <person name="Owens N."/>
            <person name="Weber N.D."/>
            <person name="Virtaneva K."/>
            <person name="Barbian K."/>
            <person name="Babar A."/>
            <person name="Rosenke K."/>
        </authorList>
    </citation>
    <scope>NUCLEOTIDE SEQUENCE</scope>
    <source>
        <strain evidence="7">86</strain>
    </source>
</reference>
<dbReference type="InterPro" id="IPR014436">
    <property type="entry name" value="Extradiol_dOase_DODA"/>
</dbReference>
<organism evidence="7">
    <name type="scientific">uncultured Alphaproteobacteria bacterium</name>
    <dbReference type="NCBI Taxonomy" id="91750"/>
    <lineage>
        <taxon>Bacteria</taxon>
        <taxon>Pseudomonadati</taxon>
        <taxon>Pseudomonadota</taxon>
        <taxon>Alphaproteobacteria</taxon>
        <taxon>environmental samples</taxon>
    </lineage>
</organism>
<proteinExistence type="inferred from homology"/>
<dbReference type="GO" id="GO:0008198">
    <property type="term" value="F:ferrous iron binding"/>
    <property type="evidence" value="ECO:0007669"/>
    <property type="project" value="InterPro"/>
</dbReference>
<dbReference type="PIRSF" id="PIRSF006157">
    <property type="entry name" value="Doxgns_DODA"/>
    <property type="match status" value="1"/>
</dbReference>
<evidence type="ECO:0000313" key="7">
    <source>
        <dbReference type="EMBL" id="SBV96661.1"/>
    </source>
</evidence>
<dbReference type="Pfam" id="PF02900">
    <property type="entry name" value="LigB"/>
    <property type="match status" value="1"/>
</dbReference>
<keyword evidence="7" id="KW-0223">Dioxygenase</keyword>
<dbReference type="CDD" id="cd07363">
    <property type="entry name" value="45_DOPA_Dioxygenase"/>
    <property type="match status" value="1"/>
</dbReference>
<evidence type="ECO:0000256" key="4">
    <source>
        <dbReference type="ARBA" id="ARBA00022833"/>
    </source>
</evidence>
<evidence type="ECO:0000256" key="5">
    <source>
        <dbReference type="ARBA" id="ARBA00023002"/>
    </source>
</evidence>
<feature type="domain" description="Extradiol ring-cleavage dioxygenase class III enzyme subunit B" evidence="6">
    <location>
        <begin position="35"/>
        <end position="235"/>
    </location>
</feature>
<dbReference type="PANTHER" id="PTHR30096:SF0">
    <property type="entry name" value="4,5-DOPA DIOXYGENASE EXTRADIOL-LIKE PROTEIN"/>
    <property type="match status" value="1"/>
</dbReference>
<sequence>MTLQPSLFVSHGAPTLAISDTPARRFLADYGASLPQPAAIAVVTAHWETDRPAVGGAAAPRTIHDFGGFPEALYRIRYAAPGAPELAQRIAQNLHDAGLDAAVDPARGLDHGVWVPLSLLFPAAEIPVVPISVQPHLGPDHAVRIGQALAALRNQGVLIVASGSLTHNLRALDWTAGDDADPRAAAFADWIDAAIGRDDRDALRDYRARAPFARFHHPTEEHLLPLFAALGAGGPGRRIHTSASFGSLMMDAYEFS</sequence>
<dbReference type="Gene3D" id="3.40.830.10">
    <property type="entry name" value="LigB-like"/>
    <property type="match status" value="1"/>
</dbReference>
<evidence type="ECO:0000256" key="2">
    <source>
        <dbReference type="ARBA" id="ARBA00007581"/>
    </source>
</evidence>
<accession>A0A212JB68</accession>
<comment type="cofactor">
    <cofactor evidence="1">
        <name>Zn(2+)</name>
        <dbReference type="ChEBI" id="CHEBI:29105"/>
    </cofactor>
</comment>
<dbReference type="GO" id="GO:0008270">
    <property type="term" value="F:zinc ion binding"/>
    <property type="evidence" value="ECO:0007669"/>
    <property type="project" value="InterPro"/>
</dbReference>